<keyword evidence="1" id="KW-1133">Transmembrane helix</keyword>
<evidence type="ECO:0000256" key="1">
    <source>
        <dbReference type="SAM" id="Phobius"/>
    </source>
</evidence>
<dbReference type="PANTHER" id="PTHR31639:SF195">
    <property type="entry name" value="F-BOX DOMAIN-CONTAINING PROTEIN"/>
    <property type="match status" value="1"/>
</dbReference>
<keyword evidence="1" id="KW-0472">Membrane</keyword>
<dbReference type="PANTHER" id="PTHR31639">
    <property type="entry name" value="F-BOX PROTEIN-LIKE"/>
    <property type="match status" value="1"/>
</dbReference>
<name>A0A498H8J9_MALDO</name>
<proteinExistence type="predicted"/>
<dbReference type="InterPro" id="IPR032675">
    <property type="entry name" value="LRR_dom_sf"/>
</dbReference>
<keyword evidence="1" id="KW-0812">Transmembrane</keyword>
<evidence type="ECO:0000259" key="2">
    <source>
        <dbReference type="Pfam" id="PF23622"/>
    </source>
</evidence>
<evidence type="ECO:0000313" key="3">
    <source>
        <dbReference type="EMBL" id="RXH67319.1"/>
    </source>
</evidence>
<comment type="caution">
    <text evidence="3">The sequence shown here is derived from an EMBL/GenBank/DDBJ whole genome shotgun (WGS) entry which is preliminary data.</text>
</comment>
<evidence type="ECO:0000313" key="4">
    <source>
        <dbReference type="Proteomes" id="UP000290289"/>
    </source>
</evidence>
<sequence length="180" mass="20628">MDRYDRKNSVEKRIQLTAWVDKSMGVLCHEHGDHKKSIIECFRLRGILSRLQGYRRAIHGNKKQGQVVDDRIELMAENYVKKLDLNYKIYSLSWYHFPPPTLVGALVVLILCNCALEIPARKRLSCLQVLRLSNVDLNGQAGDLLSICPSLEALDIKSCRNIKHLQIISIFNLKNIVLGF</sequence>
<dbReference type="InterPro" id="IPR055357">
    <property type="entry name" value="LRR_At1g61320_AtMIF1"/>
</dbReference>
<dbReference type="Pfam" id="PF23622">
    <property type="entry name" value="LRR_At1g61320_AtMIF1"/>
    <property type="match status" value="1"/>
</dbReference>
<organism evidence="3 4">
    <name type="scientific">Malus domestica</name>
    <name type="common">Apple</name>
    <name type="synonym">Pyrus malus</name>
    <dbReference type="NCBI Taxonomy" id="3750"/>
    <lineage>
        <taxon>Eukaryota</taxon>
        <taxon>Viridiplantae</taxon>
        <taxon>Streptophyta</taxon>
        <taxon>Embryophyta</taxon>
        <taxon>Tracheophyta</taxon>
        <taxon>Spermatophyta</taxon>
        <taxon>Magnoliopsida</taxon>
        <taxon>eudicotyledons</taxon>
        <taxon>Gunneridae</taxon>
        <taxon>Pentapetalae</taxon>
        <taxon>rosids</taxon>
        <taxon>fabids</taxon>
        <taxon>Rosales</taxon>
        <taxon>Rosaceae</taxon>
        <taxon>Amygdaloideae</taxon>
        <taxon>Maleae</taxon>
        <taxon>Malus</taxon>
    </lineage>
</organism>
<accession>A0A498H8J9</accession>
<protein>
    <recommendedName>
        <fullName evidence="2">At1g61320/AtMIF1 LRR domain-containing protein</fullName>
    </recommendedName>
</protein>
<dbReference type="Proteomes" id="UP000290289">
    <property type="component" value="Chromosome 17"/>
</dbReference>
<feature type="transmembrane region" description="Helical" evidence="1">
    <location>
        <begin position="97"/>
        <end position="116"/>
    </location>
</feature>
<dbReference type="Gene3D" id="3.80.10.10">
    <property type="entry name" value="Ribonuclease Inhibitor"/>
    <property type="match status" value="1"/>
</dbReference>
<dbReference type="EMBL" id="RDQH01000343">
    <property type="protein sequence ID" value="RXH67319.1"/>
    <property type="molecule type" value="Genomic_DNA"/>
</dbReference>
<gene>
    <name evidence="3" type="ORF">DVH24_027439</name>
</gene>
<feature type="domain" description="At1g61320/AtMIF1 LRR" evidence="2">
    <location>
        <begin position="62"/>
        <end position="169"/>
    </location>
</feature>
<reference evidence="3 4" key="1">
    <citation type="submission" date="2018-10" db="EMBL/GenBank/DDBJ databases">
        <title>A high-quality apple genome assembly.</title>
        <authorList>
            <person name="Hu J."/>
        </authorList>
    </citation>
    <scope>NUCLEOTIDE SEQUENCE [LARGE SCALE GENOMIC DNA]</scope>
    <source>
        <strain evidence="4">cv. HFTH1</strain>
        <tissue evidence="3">Young leaf</tissue>
    </source>
</reference>
<dbReference type="SUPFAM" id="SSF52058">
    <property type="entry name" value="L domain-like"/>
    <property type="match status" value="1"/>
</dbReference>
<dbReference type="AlphaFoldDB" id="A0A498H8J9"/>
<keyword evidence="4" id="KW-1185">Reference proteome</keyword>